<dbReference type="PANTHER" id="PTHR13068">
    <property type="entry name" value="CGI-12 PROTEIN-RELATED"/>
    <property type="match status" value="1"/>
</dbReference>
<evidence type="ECO:0000313" key="7">
    <source>
        <dbReference type="Proteomes" id="UP000663760"/>
    </source>
</evidence>
<dbReference type="GO" id="GO:0003676">
    <property type="term" value="F:nucleic acid binding"/>
    <property type="evidence" value="ECO:0007669"/>
    <property type="project" value="InterPro"/>
</dbReference>
<sequence>MTAAFLGVAVSLAKTLISPCAPPCCNASSSLVPSSSAASSGSSGGAVLKPHETRGGVVICRSGGTAAAPRPTNVADDASLSERRPRTDGIVHLLREFGFDGEGARALLDTHRHIALLGVDSLRRRLVALLSAGISGFAVPDTVAKLPEILTSEKIERLLNFIANDLGGIEPAKLERLLTTTRASALAELPERVALLVDHGVPREKLGKVVNGVNVKKAFCARSMEEVEETILLLRRLGGGGADLILRRPLLLNLDPATQLIPRIDFLTELAGGDAEEAARLIRKLPNILAYTVAHIELHLEFWLSVGLTREQVFKVALVYPSMFSVSRERKLVRRVEFLRRCGLEGEDIFKFLVKAPLFLSLSSENLAKKLAFLVKIGYRHGTREMAAAVGAVTRTSCENLQGAVEVLLGYGFGVADVLAMSRRHPQVLQYNYESLEEKLEYLVGEMERDVEELLAFPAFLGYKLDDRIKHRYEVKKEVRGKGMSLNKLLSVSAERFHEQAIKQQSG</sequence>
<evidence type="ECO:0000313" key="6">
    <source>
        <dbReference type="EMBL" id="CAA7391261.1"/>
    </source>
</evidence>
<dbReference type="InterPro" id="IPR038538">
    <property type="entry name" value="MTERF_sf"/>
</dbReference>
<dbReference type="GO" id="GO:0006353">
    <property type="term" value="P:DNA-templated transcription termination"/>
    <property type="evidence" value="ECO:0007669"/>
    <property type="project" value="UniProtKB-KW"/>
</dbReference>
<name>A0A7I8K2K0_SPIIN</name>
<feature type="signal peptide" evidence="5">
    <location>
        <begin position="1"/>
        <end position="27"/>
    </location>
</feature>
<keyword evidence="7" id="KW-1185">Reference proteome</keyword>
<dbReference type="EMBL" id="LR746265">
    <property type="protein sequence ID" value="CAA7391261.1"/>
    <property type="molecule type" value="Genomic_DNA"/>
</dbReference>
<dbReference type="Proteomes" id="UP000663760">
    <property type="component" value="Chromosome 2"/>
</dbReference>
<reference evidence="6" key="1">
    <citation type="submission" date="2020-02" db="EMBL/GenBank/DDBJ databases">
        <authorList>
            <person name="Scholz U."/>
            <person name="Mascher M."/>
            <person name="Fiebig A."/>
        </authorList>
    </citation>
    <scope>NUCLEOTIDE SEQUENCE</scope>
</reference>
<dbReference type="InterPro" id="IPR003690">
    <property type="entry name" value="MTERF"/>
</dbReference>
<dbReference type="Gene3D" id="1.25.70.10">
    <property type="entry name" value="Transcription termination factor 3, mitochondrial"/>
    <property type="match status" value="2"/>
</dbReference>
<keyword evidence="2" id="KW-0806">Transcription termination</keyword>
<feature type="region of interest" description="Disordered" evidence="4">
    <location>
        <begin position="62"/>
        <end position="81"/>
    </location>
</feature>
<dbReference type="Pfam" id="PF02536">
    <property type="entry name" value="mTERF"/>
    <property type="match status" value="1"/>
</dbReference>
<evidence type="ECO:0000256" key="1">
    <source>
        <dbReference type="ARBA" id="ARBA00007692"/>
    </source>
</evidence>
<keyword evidence="5" id="KW-0732">Signal</keyword>
<dbReference type="OrthoDB" id="637682at2759"/>
<comment type="similarity">
    <text evidence="1">Belongs to the mTERF family.</text>
</comment>
<evidence type="ECO:0000256" key="2">
    <source>
        <dbReference type="ARBA" id="ARBA00022472"/>
    </source>
</evidence>
<organism evidence="6 7">
    <name type="scientific">Spirodela intermedia</name>
    <name type="common">Intermediate duckweed</name>
    <dbReference type="NCBI Taxonomy" id="51605"/>
    <lineage>
        <taxon>Eukaryota</taxon>
        <taxon>Viridiplantae</taxon>
        <taxon>Streptophyta</taxon>
        <taxon>Embryophyta</taxon>
        <taxon>Tracheophyta</taxon>
        <taxon>Spermatophyta</taxon>
        <taxon>Magnoliopsida</taxon>
        <taxon>Liliopsida</taxon>
        <taxon>Araceae</taxon>
        <taxon>Lemnoideae</taxon>
        <taxon>Spirodela</taxon>
    </lineage>
</organism>
<keyword evidence="2" id="KW-0805">Transcription regulation</keyword>
<accession>A0A7I8K2K0</accession>
<protein>
    <submittedName>
        <fullName evidence="6">Uncharacterized protein</fullName>
    </submittedName>
</protein>
<dbReference type="SMART" id="SM00733">
    <property type="entry name" value="Mterf"/>
    <property type="match status" value="6"/>
</dbReference>
<proteinExistence type="inferred from homology"/>
<keyword evidence="3" id="KW-0809">Transit peptide</keyword>
<evidence type="ECO:0000256" key="3">
    <source>
        <dbReference type="ARBA" id="ARBA00022946"/>
    </source>
</evidence>
<evidence type="ECO:0000256" key="5">
    <source>
        <dbReference type="SAM" id="SignalP"/>
    </source>
</evidence>
<evidence type="ECO:0000256" key="4">
    <source>
        <dbReference type="SAM" id="MobiDB-lite"/>
    </source>
</evidence>
<gene>
    <name evidence="6" type="ORF">SI8410_02002601</name>
</gene>
<dbReference type="AlphaFoldDB" id="A0A7I8K2K0"/>
<feature type="chain" id="PRO_5029506771" evidence="5">
    <location>
        <begin position="28"/>
        <end position="507"/>
    </location>
</feature>
<keyword evidence="2" id="KW-0804">Transcription</keyword>
<dbReference type="PANTHER" id="PTHR13068:SF135">
    <property type="entry name" value="TRANSCRIPTION TERMINATION FACTOR MTERF8, CHLOROPLASTIC"/>
    <property type="match status" value="1"/>
</dbReference>